<name>A0A1V2L4B7_CYBFA</name>
<evidence type="ECO:0000313" key="3">
    <source>
        <dbReference type="Proteomes" id="UP000189513"/>
    </source>
</evidence>
<feature type="region of interest" description="Disordered" evidence="1">
    <location>
        <begin position="471"/>
        <end position="515"/>
    </location>
</feature>
<sequence>MEAHRVSIPKRLVVFVLDDSENKFCILDPKENKLIKLNEKDATHIESLKKPHETINMFLNTDLPFITYHDLNLFDVFDEDLEKFPLRFYKYSDAILERDVEIPNDLGMKKRPSIPDDGLSPRSSLPSRDALRSKTSLMVKLKMLRDSSPRVKVRHFAYHNFESDERLTIRNIVASFFFMTPEESTADVEALDIINQRVVDEWTSFQKCTTPILGQHQRKRMKHSPFVYRTHTGLSFTKQHVDLEKSLLRFIAIGTTWSCQTLLVDLKKLYQDKSYLSGLNFKGKKEVLLSVYDEYYQDPSLSMVMRHLKNTSLKHGSTKLVSNAQDVFNNWLSNVEAYLRLKPLQGDILARMVDYGYLEDKKHNGQDTHLKCDGYYIVYEPLCAEWEDLEPIDINNDEHFELAKQALKRIHQLGVTFAPSTSLTKDILKVYGGKVRVVNLEAVNTTGVSQYYMNKDNMMLEREFKRANASSSSTSKKVSYPAGMIYGDELSDDEGDEDDGDEDDDSVLSSSEILY</sequence>
<dbReference type="VEuPathDB" id="FungiDB:BON22_3329"/>
<organism evidence="2 3">
    <name type="scientific">Cyberlindnera fabianii</name>
    <name type="common">Yeast</name>
    <name type="synonym">Hansenula fabianii</name>
    <dbReference type="NCBI Taxonomy" id="36022"/>
    <lineage>
        <taxon>Eukaryota</taxon>
        <taxon>Fungi</taxon>
        <taxon>Dikarya</taxon>
        <taxon>Ascomycota</taxon>
        <taxon>Saccharomycotina</taxon>
        <taxon>Saccharomycetes</taxon>
        <taxon>Phaffomycetales</taxon>
        <taxon>Phaffomycetaceae</taxon>
        <taxon>Cyberlindnera</taxon>
    </lineage>
</organism>
<keyword evidence="3" id="KW-1185">Reference proteome</keyword>
<evidence type="ECO:0000313" key="2">
    <source>
        <dbReference type="EMBL" id="ONH66752.1"/>
    </source>
</evidence>
<dbReference type="EMBL" id="MPUK01000006">
    <property type="protein sequence ID" value="ONH66752.1"/>
    <property type="molecule type" value="Genomic_DNA"/>
</dbReference>
<accession>A0A1V2L4B7</accession>
<reference evidence="3" key="1">
    <citation type="journal article" date="2017" name="Genome Announc.">
        <title>Genome sequences of Cyberlindnera fabianii 65, Pichia kudriavzevii 129, and Saccharomyces cerevisiae 131 isolated from fermented masau fruits in Zimbabwe.</title>
        <authorList>
            <person name="van Rijswijck I.M.H."/>
            <person name="Derks M.F.L."/>
            <person name="Abee T."/>
            <person name="de Ridder D."/>
            <person name="Smid E.J."/>
        </authorList>
    </citation>
    <scope>NUCLEOTIDE SEQUENCE [LARGE SCALE GENOMIC DNA]</scope>
    <source>
        <strain evidence="3">65</strain>
    </source>
</reference>
<comment type="caution">
    <text evidence="2">The sequence shown here is derived from an EMBL/GenBank/DDBJ whole genome shotgun (WGS) entry which is preliminary data.</text>
</comment>
<gene>
    <name evidence="2" type="ORF">BON22_3329</name>
</gene>
<evidence type="ECO:0000256" key="1">
    <source>
        <dbReference type="SAM" id="MobiDB-lite"/>
    </source>
</evidence>
<protein>
    <submittedName>
        <fullName evidence="2">Uncharacterized protein</fullName>
    </submittedName>
</protein>
<feature type="compositionally biased region" description="Acidic residues" evidence="1">
    <location>
        <begin position="489"/>
        <end position="506"/>
    </location>
</feature>
<dbReference type="AlphaFoldDB" id="A0A1V2L4B7"/>
<dbReference type="Proteomes" id="UP000189513">
    <property type="component" value="Unassembled WGS sequence"/>
</dbReference>
<feature type="region of interest" description="Disordered" evidence="1">
    <location>
        <begin position="107"/>
        <end position="130"/>
    </location>
</feature>
<proteinExistence type="predicted"/>